<name>A0A3M0MT29_9RHOB</name>
<proteinExistence type="predicted"/>
<gene>
    <name evidence="1" type="ORF">C9E81_14975</name>
</gene>
<evidence type="ECO:0000313" key="1">
    <source>
        <dbReference type="EMBL" id="RMC34437.1"/>
    </source>
</evidence>
<comment type="caution">
    <text evidence="1">The sequence shown here is derived from an EMBL/GenBank/DDBJ whole genome shotgun (WGS) entry which is preliminary data.</text>
</comment>
<dbReference type="AlphaFoldDB" id="A0A3M0MT29"/>
<keyword evidence="2" id="KW-1185">Reference proteome</keyword>
<reference evidence="1 2" key="1">
    <citation type="submission" date="2018-07" db="EMBL/GenBank/DDBJ databases">
        <authorList>
            <person name="Zhang Y."/>
            <person name="Wang L."/>
            <person name="Ma S."/>
        </authorList>
    </citation>
    <scope>NUCLEOTIDE SEQUENCE [LARGE SCALE GENOMIC DNA]</scope>
    <source>
        <strain evidence="1 2">4-2</strain>
    </source>
</reference>
<evidence type="ECO:0000313" key="2">
    <source>
        <dbReference type="Proteomes" id="UP000273516"/>
    </source>
</evidence>
<protein>
    <submittedName>
        <fullName evidence="1">Uncharacterized protein</fullName>
    </submittedName>
</protein>
<sequence length="82" mass="9313">MRDHTLPVILLREEQMGGIGMEVLSRIIAANGKEAWSIVFIPDELHIYIGRAARGAIPDPLERDTVAEFLVWLPRNKLHRKA</sequence>
<dbReference type="EMBL" id="QOKZ01000005">
    <property type="protein sequence ID" value="RMC34437.1"/>
    <property type="molecule type" value="Genomic_DNA"/>
</dbReference>
<accession>A0A3M0MT29</accession>
<dbReference type="RefSeq" id="WP_122113148.1">
    <property type="nucleotide sequence ID" value="NZ_QOKZ01000005.1"/>
</dbReference>
<organism evidence="1 2">
    <name type="scientific">Paracoccus alkanivorans</name>
    <dbReference type="NCBI Taxonomy" id="2116655"/>
    <lineage>
        <taxon>Bacteria</taxon>
        <taxon>Pseudomonadati</taxon>
        <taxon>Pseudomonadota</taxon>
        <taxon>Alphaproteobacteria</taxon>
        <taxon>Rhodobacterales</taxon>
        <taxon>Paracoccaceae</taxon>
        <taxon>Paracoccus</taxon>
    </lineage>
</organism>
<dbReference type="OrthoDB" id="8086709at2"/>
<dbReference type="Proteomes" id="UP000273516">
    <property type="component" value="Unassembled WGS sequence"/>
</dbReference>